<dbReference type="InterPro" id="IPR006121">
    <property type="entry name" value="HMA_dom"/>
</dbReference>
<dbReference type="InterPro" id="IPR036163">
    <property type="entry name" value="HMA_dom_sf"/>
</dbReference>
<reference evidence="4 5" key="1">
    <citation type="submission" date="2015-03" db="EMBL/GenBank/DDBJ databases">
        <title>Genome assembly of Sandaracinus amylolyticus DSM 53668.</title>
        <authorList>
            <person name="Sharma G."/>
            <person name="Subramanian S."/>
        </authorList>
    </citation>
    <scope>NUCLEOTIDE SEQUENCE [LARGE SCALE GENOMIC DNA]</scope>
    <source>
        <strain evidence="4 5">DSM 53668</strain>
    </source>
</reference>
<evidence type="ECO:0000256" key="2">
    <source>
        <dbReference type="SAM" id="MobiDB-lite"/>
    </source>
</evidence>
<dbReference type="PANTHER" id="PTHR46594:SF4">
    <property type="entry name" value="P-TYPE CATION-TRANSPORTING ATPASE"/>
    <property type="match status" value="1"/>
</dbReference>
<evidence type="ECO:0000313" key="4">
    <source>
        <dbReference type="EMBL" id="AKF03248.1"/>
    </source>
</evidence>
<name>A0A0F6VZ13_9BACT</name>
<keyword evidence="1" id="KW-0479">Metal-binding</keyword>
<gene>
    <name evidence="4" type="ORF">DB32_000397</name>
</gene>
<proteinExistence type="predicted"/>
<evidence type="ECO:0000256" key="1">
    <source>
        <dbReference type="ARBA" id="ARBA00022723"/>
    </source>
</evidence>
<organism evidence="4 5">
    <name type="scientific">Sandaracinus amylolyticus</name>
    <dbReference type="NCBI Taxonomy" id="927083"/>
    <lineage>
        <taxon>Bacteria</taxon>
        <taxon>Pseudomonadati</taxon>
        <taxon>Myxococcota</taxon>
        <taxon>Polyangia</taxon>
        <taxon>Polyangiales</taxon>
        <taxon>Sandaracinaceae</taxon>
        <taxon>Sandaracinus</taxon>
    </lineage>
</organism>
<dbReference type="AlphaFoldDB" id="A0A0F6VZ13"/>
<dbReference type="PRINTS" id="PR00942">
    <property type="entry name" value="CUATPASEI"/>
</dbReference>
<evidence type="ECO:0000313" key="5">
    <source>
        <dbReference type="Proteomes" id="UP000034883"/>
    </source>
</evidence>
<dbReference type="PROSITE" id="PS01047">
    <property type="entry name" value="HMA_1"/>
    <property type="match status" value="1"/>
</dbReference>
<accession>A0A0F6VZ13</accession>
<dbReference type="PANTHER" id="PTHR46594">
    <property type="entry name" value="P-TYPE CATION-TRANSPORTING ATPASE"/>
    <property type="match status" value="1"/>
</dbReference>
<sequence length="91" mass="10100">MRAPPPRLRIREENDTMTESTNRETRLRVTGMTCMSCVRHVDHALRDLDGVAAVQVRLREGEALVEHDPARATVDEMIAALRDAGYDAAAA</sequence>
<feature type="domain" description="HMA" evidence="3">
    <location>
        <begin position="23"/>
        <end position="89"/>
    </location>
</feature>
<dbReference type="STRING" id="927083.DB32_000397"/>
<dbReference type="InterPro" id="IPR017969">
    <property type="entry name" value="Heavy-metal-associated_CS"/>
</dbReference>
<dbReference type="EMBL" id="CP011125">
    <property type="protein sequence ID" value="AKF03248.1"/>
    <property type="molecule type" value="Genomic_DNA"/>
</dbReference>
<dbReference type="Gene3D" id="3.30.70.100">
    <property type="match status" value="1"/>
</dbReference>
<dbReference type="Proteomes" id="UP000034883">
    <property type="component" value="Chromosome"/>
</dbReference>
<keyword evidence="5" id="KW-1185">Reference proteome</keyword>
<dbReference type="Pfam" id="PF00403">
    <property type="entry name" value="HMA"/>
    <property type="match status" value="1"/>
</dbReference>
<protein>
    <recommendedName>
        <fullName evidence="3">HMA domain-containing protein</fullName>
    </recommendedName>
</protein>
<dbReference type="KEGG" id="samy:DB32_000397"/>
<evidence type="ECO:0000259" key="3">
    <source>
        <dbReference type="PROSITE" id="PS50846"/>
    </source>
</evidence>
<feature type="region of interest" description="Disordered" evidence="2">
    <location>
        <begin position="1"/>
        <end position="22"/>
    </location>
</feature>
<dbReference type="SUPFAM" id="SSF55008">
    <property type="entry name" value="HMA, heavy metal-associated domain"/>
    <property type="match status" value="1"/>
</dbReference>
<dbReference type="PROSITE" id="PS50846">
    <property type="entry name" value="HMA_2"/>
    <property type="match status" value="1"/>
</dbReference>
<dbReference type="FunFam" id="3.30.70.100:FF:000001">
    <property type="entry name" value="ATPase copper transporting beta"/>
    <property type="match status" value="1"/>
</dbReference>
<dbReference type="CDD" id="cd00371">
    <property type="entry name" value="HMA"/>
    <property type="match status" value="1"/>
</dbReference>
<dbReference type="GO" id="GO:0046872">
    <property type="term" value="F:metal ion binding"/>
    <property type="evidence" value="ECO:0007669"/>
    <property type="project" value="UniProtKB-KW"/>
</dbReference>